<feature type="compositionally biased region" description="Polar residues" evidence="3">
    <location>
        <begin position="551"/>
        <end position="561"/>
    </location>
</feature>
<dbReference type="OrthoDB" id="7763451at2759"/>
<feature type="compositionally biased region" description="Basic residues" evidence="3">
    <location>
        <begin position="503"/>
        <end position="517"/>
    </location>
</feature>
<evidence type="ECO:0000313" key="6">
    <source>
        <dbReference type="Proteomes" id="UP000198287"/>
    </source>
</evidence>
<dbReference type="InterPro" id="IPR035979">
    <property type="entry name" value="RBD_domain_sf"/>
</dbReference>
<feature type="compositionally biased region" description="Basic and acidic residues" evidence="3">
    <location>
        <begin position="541"/>
        <end position="550"/>
    </location>
</feature>
<dbReference type="CDD" id="cd12260">
    <property type="entry name" value="RRM2_SREK1"/>
    <property type="match status" value="1"/>
</dbReference>
<dbReference type="FunFam" id="3.30.70.330:FF:000084">
    <property type="entry name" value="Serine/arginine-rich splicing factor 11 isoform 1"/>
    <property type="match status" value="1"/>
</dbReference>
<feature type="region of interest" description="Disordered" evidence="3">
    <location>
        <begin position="1"/>
        <end position="52"/>
    </location>
</feature>
<keyword evidence="1 2" id="KW-0694">RNA-binding</keyword>
<feature type="compositionally biased region" description="Basic residues" evidence="3">
    <location>
        <begin position="529"/>
        <end position="540"/>
    </location>
</feature>
<evidence type="ECO:0000259" key="4">
    <source>
        <dbReference type="PROSITE" id="PS50102"/>
    </source>
</evidence>
<dbReference type="GO" id="GO:0003723">
    <property type="term" value="F:RNA binding"/>
    <property type="evidence" value="ECO:0007669"/>
    <property type="project" value="UniProtKB-UniRule"/>
</dbReference>
<evidence type="ECO:0000256" key="1">
    <source>
        <dbReference type="ARBA" id="ARBA00022884"/>
    </source>
</evidence>
<dbReference type="OMA" id="SINRRHR"/>
<keyword evidence="6" id="KW-1185">Reference proteome</keyword>
<dbReference type="PANTHER" id="PTHR32343:SF22">
    <property type="entry name" value="LD29830P"/>
    <property type="match status" value="1"/>
</dbReference>
<evidence type="ECO:0000313" key="5">
    <source>
        <dbReference type="EMBL" id="OXA59804.1"/>
    </source>
</evidence>
<sequence>MTTTGDSDSPASSEGDSNDMNNSPPPAGGPSSTWGQHLGGAENGSSGHASPVATPLSSIAMLGFGVGGRPSAKRVEVDTHLIQVANIAPASTKEQMQSLFGYIGKIDDLRLYPTMDIGTQHTSKICFVKFRDTTCVGVAQHLTNTVFVDRALIVIPYSEGEAPDEAKGLELLNSGSVLPGVADPKLPQHVTSQLEGIPPHQVVVTSDPKLAELQLPPYPNLPPTYDSRRIEEIRRTIMIANIDPEITGHDLLELFGNAGEIKYLRMCTRDNDPILYALVEFTEQPSVLSALQCNGTLMGTKHIKVYHSTQAIVKPQAKTNEAAQKEIEEAMTRQAQNLITQGLDNNGNVIPKRNDEVPVLLVVVILVVVSDHQQEGQDLELEVRVGDPDQEQERGADPEPGVEAHVDLVEAAEVGVADEFFAALGVTERSSSKDRADKRREKEKKSKRDKDKDKDKEKEKRSKDVERESKDKGKENGVKLLEEPPKEEAVRERDRDRGDRHKDRDRKKEKRKSHSKSPSRDKRRSTSREKRKRSKSKKKKRGDDREDSVENNRTSNSPNNSLDKESLAMDVD</sequence>
<dbReference type="Pfam" id="PF00076">
    <property type="entry name" value="RRM_1"/>
    <property type="match status" value="1"/>
</dbReference>
<feature type="compositionally biased region" description="Basic and acidic residues" evidence="3">
    <location>
        <begin position="562"/>
        <end position="572"/>
    </location>
</feature>
<dbReference type="SUPFAM" id="SSF54928">
    <property type="entry name" value="RNA-binding domain, RBD"/>
    <property type="match status" value="2"/>
</dbReference>
<evidence type="ECO:0000256" key="3">
    <source>
        <dbReference type="SAM" id="MobiDB-lite"/>
    </source>
</evidence>
<dbReference type="SMART" id="SM00360">
    <property type="entry name" value="RRM"/>
    <property type="match status" value="2"/>
</dbReference>
<dbReference type="InterPro" id="IPR000504">
    <property type="entry name" value="RRM_dom"/>
</dbReference>
<accession>A0A226ERW8</accession>
<dbReference type="InterPro" id="IPR034192">
    <property type="entry name" value="SREK1_RRM2"/>
</dbReference>
<dbReference type="PROSITE" id="PS50102">
    <property type="entry name" value="RRM"/>
    <property type="match status" value="1"/>
</dbReference>
<comment type="caution">
    <text evidence="5">The sequence shown here is derived from an EMBL/GenBank/DDBJ whole genome shotgun (WGS) entry which is preliminary data.</text>
</comment>
<name>A0A226ERW8_FOLCA</name>
<dbReference type="InterPro" id="IPR012677">
    <property type="entry name" value="Nucleotide-bd_a/b_plait_sf"/>
</dbReference>
<dbReference type="STRING" id="158441.A0A226ERW8"/>
<dbReference type="Gene3D" id="3.30.70.330">
    <property type="match status" value="2"/>
</dbReference>
<dbReference type="Proteomes" id="UP000198287">
    <property type="component" value="Unassembled WGS sequence"/>
</dbReference>
<dbReference type="GO" id="GO:0005654">
    <property type="term" value="C:nucleoplasm"/>
    <property type="evidence" value="ECO:0007669"/>
    <property type="project" value="TreeGrafter"/>
</dbReference>
<protein>
    <submittedName>
        <fullName evidence="5">Putative splicing factor, arginine/serine-rich 7</fullName>
    </submittedName>
</protein>
<feature type="compositionally biased region" description="Polar residues" evidence="3">
    <location>
        <begin position="1"/>
        <end position="22"/>
    </location>
</feature>
<feature type="domain" description="RRM" evidence="4">
    <location>
        <begin position="235"/>
        <end position="310"/>
    </location>
</feature>
<feature type="region of interest" description="Disordered" evidence="3">
    <location>
        <begin position="428"/>
        <end position="572"/>
    </location>
</feature>
<feature type="compositionally biased region" description="Basic and acidic residues" evidence="3">
    <location>
        <begin position="430"/>
        <end position="502"/>
    </location>
</feature>
<organism evidence="5 6">
    <name type="scientific">Folsomia candida</name>
    <name type="common">Springtail</name>
    <dbReference type="NCBI Taxonomy" id="158441"/>
    <lineage>
        <taxon>Eukaryota</taxon>
        <taxon>Metazoa</taxon>
        <taxon>Ecdysozoa</taxon>
        <taxon>Arthropoda</taxon>
        <taxon>Hexapoda</taxon>
        <taxon>Collembola</taxon>
        <taxon>Entomobryomorpha</taxon>
        <taxon>Isotomoidea</taxon>
        <taxon>Isotomidae</taxon>
        <taxon>Proisotominae</taxon>
        <taxon>Folsomia</taxon>
    </lineage>
</organism>
<feature type="compositionally biased region" description="Basic and acidic residues" evidence="3">
    <location>
        <begin position="518"/>
        <end position="528"/>
    </location>
</feature>
<dbReference type="EMBL" id="LNIX01000002">
    <property type="protein sequence ID" value="OXA59804.1"/>
    <property type="molecule type" value="Genomic_DNA"/>
</dbReference>
<dbReference type="PANTHER" id="PTHR32343">
    <property type="entry name" value="SERINE/ARGININE-RICH SPLICING FACTOR"/>
    <property type="match status" value="1"/>
</dbReference>
<evidence type="ECO:0000256" key="2">
    <source>
        <dbReference type="PROSITE-ProRule" id="PRU00176"/>
    </source>
</evidence>
<reference evidence="5 6" key="1">
    <citation type="submission" date="2015-12" db="EMBL/GenBank/DDBJ databases">
        <title>The genome of Folsomia candida.</title>
        <authorList>
            <person name="Faddeeva A."/>
            <person name="Derks M.F."/>
            <person name="Anvar Y."/>
            <person name="Smit S."/>
            <person name="Van Straalen N."/>
            <person name="Roelofs D."/>
        </authorList>
    </citation>
    <scope>NUCLEOTIDE SEQUENCE [LARGE SCALE GENOMIC DNA]</scope>
    <source>
        <strain evidence="5 6">VU population</strain>
        <tissue evidence="5">Whole body</tissue>
    </source>
</reference>
<dbReference type="CDD" id="cd12259">
    <property type="entry name" value="RRM_SRSF11_SREK1"/>
    <property type="match status" value="1"/>
</dbReference>
<dbReference type="AlphaFoldDB" id="A0A226ERW8"/>
<proteinExistence type="predicted"/>
<feature type="region of interest" description="Disordered" evidence="3">
    <location>
        <begin position="377"/>
        <end position="401"/>
    </location>
</feature>
<feature type="compositionally biased region" description="Basic and acidic residues" evidence="3">
    <location>
        <begin position="381"/>
        <end position="401"/>
    </location>
</feature>
<gene>
    <name evidence="5" type="ORF">Fcan01_05360</name>
</gene>